<keyword evidence="2 4" id="KW-0560">Oxidoreductase</keyword>
<dbReference type="InterPro" id="IPR036249">
    <property type="entry name" value="Thioredoxin-like_sf"/>
</dbReference>
<dbReference type="Gene3D" id="3.40.30.10">
    <property type="entry name" value="Glutaredoxin"/>
    <property type="match status" value="1"/>
</dbReference>
<dbReference type="Proteomes" id="UP001297581">
    <property type="component" value="Unassembled WGS sequence"/>
</dbReference>
<evidence type="ECO:0000256" key="3">
    <source>
        <dbReference type="PROSITE-ProRule" id="PRU01282"/>
    </source>
</evidence>
<evidence type="ECO:0000313" key="5">
    <source>
        <dbReference type="EMBL" id="MCH4294294.1"/>
    </source>
</evidence>
<accession>A0AAJ1BGD4</accession>
<dbReference type="EC" id="1.20.4.1" evidence="4"/>
<reference evidence="5 6" key="1">
    <citation type="submission" date="2022-02" db="EMBL/GenBank/DDBJ databases">
        <title>The genome sequence of Shewanella sp. 3B26.</title>
        <authorList>
            <person name="Du J."/>
        </authorList>
    </citation>
    <scope>NUCLEOTIDE SEQUENCE [LARGE SCALE GENOMIC DNA]</scope>
    <source>
        <strain evidence="5 6">3B26</strain>
    </source>
</reference>
<keyword evidence="6" id="KW-1185">Reference proteome</keyword>
<protein>
    <recommendedName>
        <fullName evidence="4">Arsenate reductase</fullName>
        <ecNumber evidence="4">1.20.4.1</ecNumber>
    </recommendedName>
</protein>
<dbReference type="AlphaFoldDB" id="A0AAJ1BGD4"/>
<dbReference type="PANTHER" id="PTHR30041">
    <property type="entry name" value="ARSENATE REDUCTASE"/>
    <property type="match status" value="1"/>
</dbReference>
<evidence type="ECO:0000313" key="6">
    <source>
        <dbReference type="Proteomes" id="UP001297581"/>
    </source>
</evidence>
<dbReference type="InterPro" id="IPR006659">
    <property type="entry name" value="Arsenate_reductase"/>
</dbReference>
<dbReference type="PANTHER" id="PTHR30041:SF4">
    <property type="entry name" value="ARSENATE REDUCTASE"/>
    <property type="match status" value="1"/>
</dbReference>
<dbReference type="SUPFAM" id="SSF52833">
    <property type="entry name" value="Thioredoxin-like"/>
    <property type="match status" value="1"/>
</dbReference>
<evidence type="ECO:0000256" key="4">
    <source>
        <dbReference type="RuleBase" id="RU362029"/>
    </source>
</evidence>
<evidence type="ECO:0000256" key="2">
    <source>
        <dbReference type="ARBA" id="ARBA00023002"/>
    </source>
</evidence>
<dbReference type="InterPro" id="IPR006660">
    <property type="entry name" value="Arsenate_reductase-like"/>
</dbReference>
<organism evidence="5 6">
    <name type="scientific">Shewanella zhuhaiensis</name>
    <dbReference type="NCBI Taxonomy" id="2919576"/>
    <lineage>
        <taxon>Bacteria</taxon>
        <taxon>Pseudomonadati</taxon>
        <taxon>Pseudomonadota</taxon>
        <taxon>Gammaproteobacteria</taxon>
        <taxon>Alteromonadales</taxon>
        <taxon>Shewanellaceae</taxon>
        <taxon>Shewanella</taxon>
    </lineage>
</organism>
<gene>
    <name evidence="5" type="primary">arsC</name>
    <name evidence="5" type="ORF">MJ923_08235</name>
</gene>
<dbReference type="GO" id="GO:0008794">
    <property type="term" value="F:arsenate reductase (glutaredoxin) activity"/>
    <property type="evidence" value="ECO:0007669"/>
    <property type="project" value="UniProtKB-UniRule"/>
</dbReference>
<dbReference type="EMBL" id="JAKUDL010000002">
    <property type="protein sequence ID" value="MCH4294294.1"/>
    <property type="molecule type" value="Genomic_DNA"/>
</dbReference>
<name>A0AAJ1BGD4_9GAMM</name>
<dbReference type="Pfam" id="PF03960">
    <property type="entry name" value="ArsC"/>
    <property type="match status" value="1"/>
</dbReference>
<dbReference type="PROSITE" id="PS51353">
    <property type="entry name" value="ARSC"/>
    <property type="match status" value="1"/>
</dbReference>
<comment type="catalytic activity">
    <reaction evidence="4">
        <text>[glutaredoxin]-dithiol + arsenate + glutathione + H(+) = glutathionyl-S-S-[glutaredoxin] + arsenite + H2O</text>
        <dbReference type="Rhea" id="RHEA:22016"/>
        <dbReference type="Rhea" id="RHEA-COMP:10729"/>
        <dbReference type="Rhea" id="RHEA-COMP:17668"/>
        <dbReference type="ChEBI" id="CHEBI:15377"/>
        <dbReference type="ChEBI" id="CHEBI:15378"/>
        <dbReference type="ChEBI" id="CHEBI:29242"/>
        <dbReference type="ChEBI" id="CHEBI:29950"/>
        <dbReference type="ChEBI" id="CHEBI:48597"/>
        <dbReference type="ChEBI" id="CHEBI:57925"/>
        <dbReference type="ChEBI" id="CHEBI:146199"/>
        <dbReference type="EC" id="1.20.4.1"/>
    </reaction>
</comment>
<dbReference type="RefSeq" id="WP_240590671.1">
    <property type="nucleotide sequence ID" value="NZ_JAKUDL010000002.1"/>
</dbReference>
<sequence>MTKAVILHNPRCSKSRETLALLNEKGVEVEVVEYLKDTPDADEIRRILSLLGLGARELMRTKEDEYKAQGLDNPALSDAELIAAMVATPKLIERPVVLANGKAAIGRPPVKVLDIL</sequence>
<comment type="caution">
    <text evidence="5">The sequence shown here is derived from an EMBL/GenBank/DDBJ whole genome shotgun (WGS) entry which is preliminary data.</text>
</comment>
<proteinExistence type="inferred from homology"/>
<comment type="similarity">
    <text evidence="1 3 4">Belongs to the ArsC family.</text>
</comment>
<dbReference type="CDD" id="cd03034">
    <property type="entry name" value="ArsC_ArsC"/>
    <property type="match status" value="1"/>
</dbReference>
<dbReference type="NCBIfam" id="TIGR00014">
    <property type="entry name" value="arsC"/>
    <property type="match status" value="1"/>
</dbReference>
<evidence type="ECO:0000256" key="1">
    <source>
        <dbReference type="ARBA" id="ARBA00007198"/>
    </source>
</evidence>